<dbReference type="AlphaFoldDB" id="A0A5B2VDN0"/>
<evidence type="ECO:0000256" key="2">
    <source>
        <dbReference type="ARBA" id="ARBA00023125"/>
    </source>
</evidence>
<evidence type="ECO:0000313" key="5">
    <source>
        <dbReference type="EMBL" id="KAA2236207.1"/>
    </source>
</evidence>
<evidence type="ECO:0000259" key="4">
    <source>
        <dbReference type="PROSITE" id="PS51063"/>
    </source>
</evidence>
<keyword evidence="6" id="KW-1185">Reference proteome</keyword>
<dbReference type="OrthoDB" id="7506088at2"/>
<dbReference type="Pfam" id="PF13545">
    <property type="entry name" value="HTH_Crp_2"/>
    <property type="match status" value="1"/>
</dbReference>
<proteinExistence type="predicted"/>
<dbReference type="Gene3D" id="2.60.120.10">
    <property type="entry name" value="Jelly Rolls"/>
    <property type="match status" value="1"/>
</dbReference>
<evidence type="ECO:0000256" key="3">
    <source>
        <dbReference type="ARBA" id="ARBA00023163"/>
    </source>
</evidence>
<dbReference type="GO" id="GO:0005829">
    <property type="term" value="C:cytosol"/>
    <property type="evidence" value="ECO:0007669"/>
    <property type="project" value="TreeGrafter"/>
</dbReference>
<dbReference type="InterPro" id="IPR018490">
    <property type="entry name" value="cNMP-bd_dom_sf"/>
</dbReference>
<evidence type="ECO:0000313" key="6">
    <source>
        <dbReference type="Proteomes" id="UP000323142"/>
    </source>
</evidence>
<dbReference type="InterPro" id="IPR036388">
    <property type="entry name" value="WH-like_DNA-bd_sf"/>
</dbReference>
<dbReference type="EMBL" id="VUOA01000028">
    <property type="protein sequence ID" value="KAA2236207.1"/>
    <property type="molecule type" value="Genomic_DNA"/>
</dbReference>
<reference evidence="5 6" key="2">
    <citation type="submission" date="2019-09" db="EMBL/GenBank/DDBJ databases">
        <authorList>
            <person name="Jin C."/>
        </authorList>
    </citation>
    <scope>NUCLEOTIDE SEQUENCE [LARGE SCALE GENOMIC DNA]</scope>
    <source>
        <strain evidence="5 6">BN140002</strain>
    </source>
</reference>
<dbReference type="PANTHER" id="PTHR24567:SF74">
    <property type="entry name" value="HTH-TYPE TRANSCRIPTIONAL REGULATOR ARCR"/>
    <property type="match status" value="1"/>
</dbReference>
<dbReference type="SMART" id="SM00100">
    <property type="entry name" value="cNMP"/>
    <property type="match status" value="1"/>
</dbReference>
<comment type="caution">
    <text evidence="5">The sequence shown here is derived from an EMBL/GenBank/DDBJ whole genome shotgun (WGS) entry which is preliminary data.</text>
</comment>
<dbReference type="InterPro" id="IPR036390">
    <property type="entry name" value="WH_DNA-bd_sf"/>
</dbReference>
<feature type="domain" description="HTH crp-type" evidence="4">
    <location>
        <begin position="159"/>
        <end position="225"/>
    </location>
</feature>
<dbReference type="CDD" id="cd00038">
    <property type="entry name" value="CAP_ED"/>
    <property type="match status" value="1"/>
</dbReference>
<dbReference type="SUPFAM" id="SSF51206">
    <property type="entry name" value="cAMP-binding domain-like"/>
    <property type="match status" value="1"/>
</dbReference>
<dbReference type="GO" id="GO:0003700">
    <property type="term" value="F:DNA-binding transcription factor activity"/>
    <property type="evidence" value="ECO:0007669"/>
    <property type="project" value="TreeGrafter"/>
</dbReference>
<evidence type="ECO:0000256" key="1">
    <source>
        <dbReference type="ARBA" id="ARBA00023015"/>
    </source>
</evidence>
<dbReference type="InterPro" id="IPR000595">
    <property type="entry name" value="cNMP-bd_dom"/>
</dbReference>
<accession>A0A5B2VDN0</accession>
<dbReference type="Proteomes" id="UP000323142">
    <property type="component" value="Unassembled WGS sequence"/>
</dbReference>
<dbReference type="InterPro" id="IPR014710">
    <property type="entry name" value="RmlC-like_jellyroll"/>
</dbReference>
<protein>
    <submittedName>
        <fullName evidence="5">Crp/Fnr family transcriptional regulator</fullName>
    </submittedName>
</protein>
<dbReference type="InterPro" id="IPR050397">
    <property type="entry name" value="Env_Response_Regulators"/>
</dbReference>
<sequence>MRRKGDRTTDGMLLLRGQVVTNRLIASLMPQDLSLLEPHLEPVVLTRGEVLFEPGDDVVATYFPAAGTMASLVLPLADGRCVEAATIGREGAIGGIVSAGNKPAFARAVVQMPGTALRIEAARIDEAKDRSKTLRDLFARYADALLAQVLQSVACNALHSIEQRYCRWLLMTQDRVGGSDLMLTQEFLSEMLGVQRTTVTASARILQEKGIIQYRRGRITITDRPRLERTACECHDMVRRHYERVMPAFKAKAVAEPEPQDDLG</sequence>
<dbReference type="InterPro" id="IPR012318">
    <property type="entry name" value="HTH_CRP"/>
</dbReference>
<reference evidence="5 6" key="1">
    <citation type="submission" date="2019-09" db="EMBL/GenBank/DDBJ databases">
        <title>Salinarimonas rosea gen. nov., sp. nov., a new member of the a-2 subgroup of the Proteobacteria.</title>
        <authorList>
            <person name="Liu J."/>
        </authorList>
    </citation>
    <scope>NUCLEOTIDE SEQUENCE [LARGE SCALE GENOMIC DNA]</scope>
    <source>
        <strain evidence="5 6">BN140002</strain>
    </source>
</reference>
<dbReference type="GO" id="GO:0003677">
    <property type="term" value="F:DNA binding"/>
    <property type="evidence" value="ECO:0007669"/>
    <property type="project" value="UniProtKB-KW"/>
</dbReference>
<dbReference type="PANTHER" id="PTHR24567">
    <property type="entry name" value="CRP FAMILY TRANSCRIPTIONAL REGULATORY PROTEIN"/>
    <property type="match status" value="1"/>
</dbReference>
<name>A0A5B2VDN0_9HYPH</name>
<keyword evidence="3" id="KW-0804">Transcription</keyword>
<dbReference type="Gene3D" id="1.10.10.10">
    <property type="entry name" value="Winged helix-like DNA-binding domain superfamily/Winged helix DNA-binding domain"/>
    <property type="match status" value="1"/>
</dbReference>
<dbReference type="SUPFAM" id="SSF46785">
    <property type="entry name" value="Winged helix' DNA-binding domain"/>
    <property type="match status" value="1"/>
</dbReference>
<keyword evidence="2" id="KW-0238">DNA-binding</keyword>
<dbReference type="PROSITE" id="PS51063">
    <property type="entry name" value="HTH_CRP_2"/>
    <property type="match status" value="1"/>
</dbReference>
<organism evidence="5 6">
    <name type="scientific">Salinarimonas soli</name>
    <dbReference type="NCBI Taxonomy" id="1638099"/>
    <lineage>
        <taxon>Bacteria</taxon>
        <taxon>Pseudomonadati</taxon>
        <taxon>Pseudomonadota</taxon>
        <taxon>Alphaproteobacteria</taxon>
        <taxon>Hyphomicrobiales</taxon>
        <taxon>Salinarimonadaceae</taxon>
        <taxon>Salinarimonas</taxon>
    </lineage>
</organism>
<gene>
    <name evidence="5" type="ORF">F0L46_15980</name>
</gene>
<keyword evidence="1" id="KW-0805">Transcription regulation</keyword>